<name>A0ACC0W9T0_9STRA</name>
<evidence type="ECO:0000313" key="1">
    <source>
        <dbReference type="EMBL" id="KAI9914703.1"/>
    </source>
</evidence>
<accession>A0ACC0W9T0</accession>
<comment type="caution">
    <text evidence="1">The sequence shown here is derived from an EMBL/GenBank/DDBJ whole genome shotgun (WGS) entry which is preliminary data.</text>
</comment>
<organism evidence="1 2">
    <name type="scientific">Peronosclerospora sorghi</name>
    <dbReference type="NCBI Taxonomy" id="230839"/>
    <lineage>
        <taxon>Eukaryota</taxon>
        <taxon>Sar</taxon>
        <taxon>Stramenopiles</taxon>
        <taxon>Oomycota</taxon>
        <taxon>Peronosporomycetes</taxon>
        <taxon>Peronosporales</taxon>
        <taxon>Peronosporaceae</taxon>
        <taxon>Peronosclerospora</taxon>
    </lineage>
</organism>
<proteinExistence type="predicted"/>
<evidence type="ECO:0000313" key="2">
    <source>
        <dbReference type="Proteomes" id="UP001163321"/>
    </source>
</evidence>
<dbReference type="Proteomes" id="UP001163321">
    <property type="component" value="Chromosome 3"/>
</dbReference>
<dbReference type="EMBL" id="CM047582">
    <property type="protein sequence ID" value="KAI9914703.1"/>
    <property type="molecule type" value="Genomic_DNA"/>
</dbReference>
<sequence>MLSEYLHHNGGLPVDCKEKPMIFLCGDKRRDVLPDSFLSRGLLLEELVVYQTCALQNIAIPDECRVPDWVVFFSPSGLEAVKHLPLPWESIRNAAIGRHSTFANALHEHAVDKEKPFWEADVTAPKPTPESLADAIFAFQAEHKLEMFSFRDTSSKYAATLYDFRAEFIPSVFDT</sequence>
<reference evidence="1 2" key="1">
    <citation type="journal article" date="2022" name="bioRxiv">
        <title>The genome of the oomycete Peronosclerospora sorghi, a cosmopolitan pathogen of maize and sorghum, is inflated with dispersed pseudogenes.</title>
        <authorList>
            <person name="Fletcher K."/>
            <person name="Martin F."/>
            <person name="Isakeit T."/>
            <person name="Cavanaugh K."/>
            <person name="Magill C."/>
            <person name="Michelmore R."/>
        </authorList>
    </citation>
    <scope>NUCLEOTIDE SEQUENCE [LARGE SCALE GENOMIC DNA]</scope>
    <source>
        <strain evidence="1">P6</strain>
    </source>
</reference>
<protein>
    <submittedName>
        <fullName evidence="1">Uncharacterized protein</fullName>
    </submittedName>
</protein>
<gene>
    <name evidence="1" type="ORF">PsorP6_007080</name>
</gene>
<keyword evidence="2" id="KW-1185">Reference proteome</keyword>